<feature type="transmembrane region" description="Helical" evidence="12">
    <location>
        <begin position="141"/>
        <end position="158"/>
    </location>
</feature>
<feature type="transmembrane region" description="Helical" evidence="12">
    <location>
        <begin position="103"/>
        <end position="129"/>
    </location>
</feature>
<dbReference type="PROSITE" id="PS01035">
    <property type="entry name" value="PTS_EIIB_TYPE_1_CYS"/>
    <property type="match status" value="1"/>
</dbReference>
<feature type="transmembrane region" description="Helical" evidence="12">
    <location>
        <begin position="335"/>
        <end position="358"/>
    </location>
</feature>
<protein>
    <submittedName>
        <fullName evidence="15">EIICBA-Glc</fullName>
    </submittedName>
</protein>
<comment type="subcellular location">
    <subcellularLocation>
        <location evidence="1">Cell membrane</location>
        <topology evidence="1">Multi-pass membrane protein</topology>
    </subcellularLocation>
</comment>
<dbReference type="NCBIfam" id="TIGR00826">
    <property type="entry name" value="EIIB_glc"/>
    <property type="match status" value="1"/>
</dbReference>
<keyword evidence="2" id="KW-0813">Transport</keyword>
<dbReference type="PROSITE" id="PS51098">
    <property type="entry name" value="PTS_EIIB_TYPE_1"/>
    <property type="match status" value="1"/>
</dbReference>
<accession>A0A174YRM2</accession>
<evidence type="ECO:0000259" key="14">
    <source>
        <dbReference type="PROSITE" id="PS51103"/>
    </source>
</evidence>
<evidence type="ECO:0000256" key="9">
    <source>
        <dbReference type="ARBA" id="ARBA00022989"/>
    </source>
</evidence>
<keyword evidence="4" id="KW-0762">Sugar transport</keyword>
<feature type="transmembrane region" description="Helical" evidence="12">
    <location>
        <begin position="379"/>
        <end position="401"/>
    </location>
</feature>
<dbReference type="GO" id="GO:0008982">
    <property type="term" value="F:protein-N(PI)-phosphohistidine-sugar phosphotransferase activity"/>
    <property type="evidence" value="ECO:0007669"/>
    <property type="project" value="InterPro"/>
</dbReference>
<evidence type="ECO:0000256" key="4">
    <source>
        <dbReference type="ARBA" id="ARBA00022597"/>
    </source>
</evidence>
<feature type="domain" description="PTS EIIB type-1" evidence="13">
    <location>
        <begin position="430"/>
        <end position="507"/>
    </location>
</feature>
<dbReference type="PROSITE" id="PS51103">
    <property type="entry name" value="PTS_EIIC_TYPE_1"/>
    <property type="match status" value="1"/>
</dbReference>
<keyword evidence="8" id="KW-0418">Kinase</keyword>
<evidence type="ECO:0000256" key="12">
    <source>
        <dbReference type="SAM" id="Phobius"/>
    </source>
</evidence>
<feature type="domain" description="PTS EIIC type-1" evidence="14">
    <location>
        <begin position="16"/>
        <end position="413"/>
    </location>
</feature>
<feature type="transmembrane region" description="Helical" evidence="12">
    <location>
        <begin position="69"/>
        <end position="91"/>
    </location>
</feature>
<dbReference type="GO" id="GO:0005886">
    <property type="term" value="C:plasma membrane"/>
    <property type="evidence" value="ECO:0007669"/>
    <property type="project" value="UniProtKB-SubCell"/>
</dbReference>
<dbReference type="Pfam" id="PF02378">
    <property type="entry name" value="PTS_EIIC"/>
    <property type="match status" value="1"/>
</dbReference>
<feature type="active site" description="Phosphocysteine intermediate; for EIIB activity" evidence="11">
    <location>
        <position position="452"/>
    </location>
</feature>
<dbReference type="InterPro" id="IPR013013">
    <property type="entry name" value="PTS_EIIC_1"/>
</dbReference>
<dbReference type="FunFam" id="3.30.1360.60:FF:000001">
    <property type="entry name" value="PTS system glucose-specific IIBC component PtsG"/>
    <property type="match status" value="1"/>
</dbReference>
<evidence type="ECO:0000256" key="5">
    <source>
        <dbReference type="ARBA" id="ARBA00022679"/>
    </source>
</evidence>
<name>A0A174YRM2_9FIRM</name>
<dbReference type="InterPro" id="IPR036878">
    <property type="entry name" value="Glu_permease_IIB"/>
</dbReference>
<evidence type="ECO:0000256" key="10">
    <source>
        <dbReference type="ARBA" id="ARBA00023136"/>
    </source>
</evidence>
<sequence length="507" mass="54281">MRVIGITPINNDLKEEKSMKFLQKLGKALMLPVAVLPICGILMGIGYMLCPETIQGGDIKGAADMIGLFLVKAGGALIDNMAILFVIGVGVGMSDKNDGTGGIAALASWLMMTTLLSTKFVTVIIPSIADSATKTLAFNKIENPFIGILAGIIGAMCYNKFKDTKLPNWLSFFSGKRCVAIVSGVVSILVSVVLLFVWPLLFSALVSVGKAIVKLDIVGAGIYAFLNRLLIPTGLHHALNNVFWFDTIGLGDLQHFWAGQTSSDVSWSLGMYMSGFFPCMMFGVPGAALAMIKCAKPAKKKVAIGLVASAALCAFICGVTEPFEFGFMFLAPGLYVIYALLYGIFTMITVALGFRAGFSFSAGATDLLFSSSLPAAQKTWLIIPLGIAAFFVFYFVFLFAIKKWDLKTPGREDDDIEAEKKVELASDDYTAIAKTILEGCGGKENIASIDNCITRLRLEVKDITLVNDKVIKSAGVAGVMKPGKTSVQVIIGTKVQFVADAFSKLCE</sequence>
<dbReference type="InterPro" id="IPR018113">
    <property type="entry name" value="PTrfase_EIIB_Cys"/>
</dbReference>
<dbReference type="PANTHER" id="PTHR30009">
    <property type="entry name" value="CYTOCHROME C-TYPE SYNTHESIS PROTEIN AND PTS TRANSMEMBRANE COMPONENT"/>
    <property type="match status" value="1"/>
</dbReference>
<dbReference type="EMBL" id="CZBU01000001">
    <property type="protein sequence ID" value="CUQ74656.1"/>
    <property type="molecule type" value="Genomic_DNA"/>
</dbReference>
<dbReference type="SUPFAM" id="SSF55604">
    <property type="entry name" value="Glucose permease domain IIB"/>
    <property type="match status" value="1"/>
</dbReference>
<dbReference type="InterPro" id="IPR003352">
    <property type="entry name" value="PTS_EIIC"/>
</dbReference>
<evidence type="ECO:0000259" key="13">
    <source>
        <dbReference type="PROSITE" id="PS51098"/>
    </source>
</evidence>
<evidence type="ECO:0000313" key="16">
    <source>
        <dbReference type="Proteomes" id="UP000095621"/>
    </source>
</evidence>
<keyword evidence="5" id="KW-0808">Transferase</keyword>
<gene>
    <name evidence="15" type="primary">ptsG_1</name>
    <name evidence="15" type="ORF">ERS852490_00045</name>
</gene>
<evidence type="ECO:0000256" key="3">
    <source>
        <dbReference type="ARBA" id="ARBA00022475"/>
    </source>
</evidence>
<dbReference type="CDD" id="cd00212">
    <property type="entry name" value="PTS_IIB_glc"/>
    <property type="match status" value="1"/>
</dbReference>
<evidence type="ECO:0000256" key="2">
    <source>
        <dbReference type="ARBA" id="ARBA00022448"/>
    </source>
</evidence>
<dbReference type="Pfam" id="PF00367">
    <property type="entry name" value="PTS_EIIB"/>
    <property type="match status" value="1"/>
</dbReference>
<dbReference type="PANTHER" id="PTHR30009:SF4">
    <property type="entry name" value="PTS SYSTEM N-ACETYLGLUCOSAMINE-SPECIFIC EIICBA COMPONENT"/>
    <property type="match status" value="1"/>
</dbReference>
<evidence type="ECO:0000256" key="1">
    <source>
        <dbReference type="ARBA" id="ARBA00004651"/>
    </source>
</evidence>
<dbReference type="Gene3D" id="3.30.1360.60">
    <property type="entry name" value="Glucose permease domain IIB"/>
    <property type="match status" value="1"/>
</dbReference>
<keyword evidence="10 12" id="KW-0472">Membrane</keyword>
<reference evidence="15 16" key="1">
    <citation type="submission" date="2015-09" db="EMBL/GenBank/DDBJ databases">
        <authorList>
            <consortium name="Pathogen Informatics"/>
        </authorList>
    </citation>
    <scope>NUCLEOTIDE SEQUENCE [LARGE SCALE GENOMIC DNA]</scope>
    <source>
        <strain evidence="15 16">2789STDY5834875</strain>
    </source>
</reference>
<keyword evidence="3" id="KW-1003">Cell membrane</keyword>
<keyword evidence="9 12" id="KW-1133">Transmembrane helix</keyword>
<dbReference type="GO" id="GO:0009401">
    <property type="term" value="P:phosphoenolpyruvate-dependent sugar phosphotransferase system"/>
    <property type="evidence" value="ECO:0007669"/>
    <property type="project" value="UniProtKB-KW"/>
</dbReference>
<dbReference type="InterPro" id="IPR050429">
    <property type="entry name" value="PTS_Glucose_EIICBA"/>
</dbReference>
<feature type="transmembrane region" description="Helical" evidence="12">
    <location>
        <begin position="178"/>
        <end position="198"/>
    </location>
</feature>
<keyword evidence="6" id="KW-0598">Phosphotransferase system</keyword>
<evidence type="ECO:0000256" key="7">
    <source>
        <dbReference type="ARBA" id="ARBA00022692"/>
    </source>
</evidence>
<organism evidence="15 16">
    <name type="scientific">Lachnospira eligens</name>
    <dbReference type="NCBI Taxonomy" id="39485"/>
    <lineage>
        <taxon>Bacteria</taxon>
        <taxon>Bacillati</taxon>
        <taxon>Bacillota</taxon>
        <taxon>Clostridia</taxon>
        <taxon>Lachnospirales</taxon>
        <taxon>Lachnospiraceae</taxon>
        <taxon>Lachnospira</taxon>
    </lineage>
</organism>
<dbReference type="GO" id="GO:0016301">
    <property type="term" value="F:kinase activity"/>
    <property type="evidence" value="ECO:0007669"/>
    <property type="project" value="UniProtKB-KW"/>
</dbReference>
<evidence type="ECO:0000256" key="11">
    <source>
        <dbReference type="PROSITE-ProRule" id="PRU00421"/>
    </source>
</evidence>
<feature type="transmembrane region" description="Helical" evidence="12">
    <location>
        <begin position="302"/>
        <end position="323"/>
    </location>
</feature>
<dbReference type="InterPro" id="IPR001996">
    <property type="entry name" value="PTS_IIB_1"/>
</dbReference>
<dbReference type="GO" id="GO:0090563">
    <property type="term" value="F:protein-phosphocysteine-sugar phosphotransferase activity"/>
    <property type="evidence" value="ECO:0007669"/>
    <property type="project" value="TreeGrafter"/>
</dbReference>
<dbReference type="AlphaFoldDB" id="A0A174YRM2"/>
<keyword evidence="7 12" id="KW-0812">Transmembrane</keyword>
<evidence type="ECO:0000313" key="15">
    <source>
        <dbReference type="EMBL" id="CUQ74656.1"/>
    </source>
</evidence>
<proteinExistence type="predicted"/>
<evidence type="ECO:0000256" key="8">
    <source>
        <dbReference type="ARBA" id="ARBA00022777"/>
    </source>
</evidence>
<evidence type="ECO:0000256" key="6">
    <source>
        <dbReference type="ARBA" id="ARBA00022683"/>
    </source>
</evidence>
<dbReference type="Proteomes" id="UP000095621">
    <property type="component" value="Unassembled WGS sequence"/>
</dbReference>
<dbReference type="GO" id="GO:0015764">
    <property type="term" value="P:N-acetylglucosamine transport"/>
    <property type="evidence" value="ECO:0007669"/>
    <property type="project" value="TreeGrafter"/>
</dbReference>
<feature type="transmembrane region" description="Helical" evidence="12">
    <location>
        <begin position="28"/>
        <end position="49"/>
    </location>
</feature>
<feature type="transmembrane region" description="Helical" evidence="12">
    <location>
        <begin position="269"/>
        <end position="290"/>
    </location>
</feature>